<feature type="non-terminal residue" evidence="1">
    <location>
        <position position="64"/>
    </location>
</feature>
<dbReference type="AlphaFoldDB" id="X0TPJ5"/>
<protein>
    <recommendedName>
        <fullName evidence="2">Methyltransferase type 11 domain-containing protein</fullName>
    </recommendedName>
</protein>
<reference evidence="1" key="1">
    <citation type="journal article" date="2014" name="Front. Microbiol.">
        <title>High frequency of phylogenetically diverse reductive dehalogenase-homologous genes in deep subseafloor sedimentary metagenomes.</title>
        <authorList>
            <person name="Kawai M."/>
            <person name="Futagami T."/>
            <person name="Toyoda A."/>
            <person name="Takaki Y."/>
            <person name="Nishi S."/>
            <person name="Hori S."/>
            <person name="Arai W."/>
            <person name="Tsubouchi T."/>
            <person name="Morono Y."/>
            <person name="Uchiyama I."/>
            <person name="Ito T."/>
            <person name="Fujiyama A."/>
            <person name="Inagaki F."/>
            <person name="Takami H."/>
        </authorList>
    </citation>
    <scope>NUCLEOTIDE SEQUENCE</scope>
    <source>
        <strain evidence="1">Expedition CK06-06</strain>
    </source>
</reference>
<proteinExistence type="predicted"/>
<comment type="caution">
    <text evidence="1">The sequence shown here is derived from an EMBL/GenBank/DDBJ whole genome shotgun (WGS) entry which is preliminary data.</text>
</comment>
<gene>
    <name evidence="1" type="ORF">S01H1_25378</name>
</gene>
<dbReference type="InterPro" id="IPR029063">
    <property type="entry name" value="SAM-dependent_MTases_sf"/>
</dbReference>
<evidence type="ECO:0000313" key="1">
    <source>
        <dbReference type="EMBL" id="GAF89176.1"/>
    </source>
</evidence>
<sequence length="64" mass="7456">MSSKAGWHYLEWDEAKVARFHDWAAKWEAWQDEYFSKQVGAGVVHFLRHIVPLQGHILDYGCGP</sequence>
<name>X0TPJ5_9ZZZZ</name>
<organism evidence="1">
    <name type="scientific">marine sediment metagenome</name>
    <dbReference type="NCBI Taxonomy" id="412755"/>
    <lineage>
        <taxon>unclassified sequences</taxon>
        <taxon>metagenomes</taxon>
        <taxon>ecological metagenomes</taxon>
    </lineage>
</organism>
<evidence type="ECO:0008006" key="2">
    <source>
        <dbReference type="Google" id="ProtNLM"/>
    </source>
</evidence>
<dbReference type="EMBL" id="BARS01015323">
    <property type="protein sequence ID" value="GAF89176.1"/>
    <property type="molecule type" value="Genomic_DNA"/>
</dbReference>
<accession>X0TPJ5</accession>
<dbReference type="SUPFAM" id="SSF53335">
    <property type="entry name" value="S-adenosyl-L-methionine-dependent methyltransferases"/>
    <property type="match status" value="1"/>
</dbReference>